<dbReference type="EMBL" id="JAMQYH010000001">
    <property type="protein sequence ID" value="KAJ1704507.1"/>
    <property type="molecule type" value="Genomic_DNA"/>
</dbReference>
<dbReference type="Proteomes" id="UP001151287">
    <property type="component" value="Unassembled WGS sequence"/>
</dbReference>
<dbReference type="OrthoDB" id="773062at2759"/>
<dbReference type="Pfam" id="PF03181">
    <property type="entry name" value="BURP"/>
    <property type="match status" value="1"/>
</dbReference>
<name>A0A9Q0D286_9POAL</name>
<keyword evidence="5" id="KW-1185">Reference proteome</keyword>
<dbReference type="SMART" id="SM01045">
    <property type="entry name" value="BURP"/>
    <property type="match status" value="1"/>
</dbReference>
<dbReference type="PANTHER" id="PTHR31458:SF2">
    <property type="entry name" value="POLYGALACTURONASE 1 BETA-LIKE PROTEIN 2"/>
    <property type="match status" value="1"/>
</dbReference>
<proteinExistence type="predicted"/>
<evidence type="ECO:0000313" key="4">
    <source>
        <dbReference type="EMBL" id="KAJ1704507.1"/>
    </source>
</evidence>
<keyword evidence="2" id="KW-0325">Glycoprotein</keyword>
<gene>
    <name evidence="4" type="ORF">LUZ63_004286</name>
</gene>
<sequence>MTPDGMLNHIHTHSHFSRTDSHSRTHLSLSLSFSQPSKGASLSLQYSLRSIQYLRPPGPFPSIPNTDTQHAPHPHFIFIQFNSNTGVAAATRPTMAPPIALTLLLLLLCLISLASLSSSASEKVQQQQQVNPFTSRAATIRYWNRKVPNNAPHPDFLLSLLSPLPLSSSSTSNLFSPSFCLSARLLCPNTTLFLSSSSSSSSSPNSHFNSYSSQNFTNYATSATHGTSSFSTYSPDDNIPIDTFRRYGRDATGHNSSFASYSPEANVGTDNFTSYGGSATGGSAGFTSYADSDNVPNLKFTSYGDQSNGLDQTFTSYSAETNSGDQSFKSYGKNGNGVPTAFTSYGSDSNVIGSGFSNYGEGGNGATDGFTNYGFNGNQPENNFKNYGSDSNAASDTFKSYREGSNVGDDTFTSYDKDANAGSAGFESYGKSYNPSSDTFKSYGEGNNPNHQITFKTYFQEDNVTFKGYTKSGVTFQEYNKSMWTSNSTVAKINNKWVVEPGKFFRESELREENVMPMPDVKDKMPVRSFLPRSIVARIPFEAETVKSLFGLEQDTALAKAVDDTIGDCRRAPSRGETKRCATSAEDMIDFAVEMLGNDIVVRSTESPNGSGGPIMIGKVKGINGGKVTRSVSCHQSLFPYMVYYCHSVPKVRVYEAEILAVETKEKINQGVAICHLDTSDWSPGHGAFVALGGKPGQIEVCHWIFNGDMTWAVADRS</sequence>
<organism evidence="4 5">
    <name type="scientific">Rhynchospora breviuscula</name>
    <dbReference type="NCBI Taxonomy" id="2022672"/>
    <lineage>
        <taxon>Eukaryota</taxon>
        <taxon>Viridiplantae</taxon>
        <taxon>Streptophyta</taxon>
        <taxon>Embryophyta</taxon>
        <taxon>Tracheophyta</taxon>
        <taxon>Spermatophyta</taxon>
        <taxon>Magnoliopsida</taxon>
        <taxon>Liliopsida</taxon>
        <taxon>Poales</taxon>
        <taxon>Cyperaceae</taxon>
        <taxon>Cyperoideae</taxon>
        <taxon>Rhynchosporeae</taxon>
        <taxon>Rhynchospora</taxon>
    </lineage>
</organism>
<reference evidence="4" key="1">
    <citation type="journal article" date="2022" name="Cell">
        <title>Repeat-based holocentromeres influence genome architecture and karyotype evolution.</title>
        <authorList>
            <person name="Hofstatter P.G."/>
            <person name="Thangavel G."/>
            <person name="Lux T."/>
            <person name="Neumann P."/>
            <person name="Vondrak T."/>
            <person name="Novak P."/>
            <person name="Zhang M."/>
            <person name="Costa L."/>
            <person name="Castellani M."/>
            <person name="Scott A."/>
            <person name="Toegelov H."/>
            <person name="Fuchs J."/>
            <person name="Mata-Sucre Y."/>
            <person name="Dias Y."/>
            <person name="Vanzela A.L.L."/>
            <person name="Huettel B."/>
            <person name="Almeida C.C.S."/>
            <person name="Simkova H."/>
            <person name="Souza G."/>
            <person name="Pedrosa-Harand A."/>
            <person name="Macas J."/>
            <person name="Mayer K.F.X."/>
            <person name="Houben A."/>
            <person name="Marques A."/>
        </authorList>
    </citation>
    <scope>NUCLEOTIDE SEQUENCE</scope>
    <source>
        <strain evidence="4">RhyBre1mFocal</strain>
    </source>
</reference>
<dbReference type="PROSITE" id="PS51277">
    <property type="entry name" value="BURP"/>
    <property type="match status" value="1"/>
</dbReference>
<protein>
    <recommendedName>
        <fullName evidence="3">BURP domain-containing protein</fullName>
    </recommendedName>
</protein>
<feature type="domain" description="BURP" evidence="3">
    <location>
        <begin position="504"/>
        <end position="715"/>
    </location>
</feature>
<evidence type="ECO:0000259" key="3">
    <source>
        <dbReference type="PROSITE" id="PS51277"/>
    </source>
</evidence>
<accession>A0A9Q0D286</accession>
<evidence type="ECO:0000313" key="5">
    <source>
        <dbReference type="Proteomes" id="UP001151287"/>
    </source>
</evidence>
<dbReference type="InterPro" id="IPR004873">
    <property type="entry name" value="BURP_dom"/>
</dbReference>
<dbReference type="InterPro" id="IPR051897">
    <property type="entry name" value="PG-associated_BURP"/>
</dbReference>
<comment type="caution">
    <text evidence="4">The sequence shown here is derived from an EMBL/GenBank/DDBJ whole genome shotgun (WGS) entry which is preliminary data.</text>
</comment>
<dbReference type="PANTHER" id="PTHR31458">
    <property type="entry name" value="POLYGALACTURONASE 1 BETA-LIKE PROTEIN 2"/>
    <property type="match status" value="1"/>
</dbReference>
<keyword evidence="1" id="KW-0732">Signal</keyword>
<dbReference type="AlphaFoldDB" id="A0A9Q0D286"/>
<evidence type="ECO:0000256" key="2">
    <source>
        <dbReference type="ARBA" id="ARBA00023180"/>
    </source>
</evidence>
<evidence type="ECO:0000256" key="1">
    <source>
        <dbReference type="ARBA" id="ARBA00022729"/>
    </source>
</evidence>